<feature type="chain" id="PRO_5047500639" evidence="8">
    <location>
        <begin position="30"/>
        <end position="538"/>
    </location>
</feature>
<dbReference type="InterPro" id="IPR007484">
    <property type="entry name" value="Peptidase_M28"/>
</dbReference>
<keyword evidence="3" id="KW-0645">Protease</keyword>
<dbReference type="Pfam" id="PF02225">
    <property type="entry name" value="PA"/>
    <property type="match status" value="1"/>
</dbReference>
<dbReference type="CDD" id="cd03876">
    <property type="entry name" value="M28_SGAP_like"/>
    <property type="match status" value="1"/>
</dbReference>
<dbReference type="EC" id="3.4.-.-" evidence="11"/>
<feature type="domain" description="Peptidase M28" evidence="10">
    <location>
        <begin position="250"/>
        <end position="465"/>
    </location>
</feature>
<dbReference type="SUPFAM" id="SSF53187">
    <property type="entry name" value="Zn-dependent exopeptidases"/>
    <property type="match status" value="1"/>
</dbReference>
<evidence type="ECO:0000256" key="7">
    <source>
        <dbReference type="ARBA" id="ARBA00022833"/>
    </source>
</evidence>
<protein>
    <submittedName>
        <fullName evidence="11">M28 family metallopeptidase</fullName>
        <ecNumber evidence="11">3.4.-.-</ecNumber>
    </submittedName>
</protein>
<feature type="domain" description="PA" evidence="9">
    <location>
        <begin position="139"/>
        <end position="228"/>
    </location>
</feature>
<dbReference type="Gene3D" id="3.40.630.10">
    <property type="entry name" value="Zn peptidases"/>
    <property type="match status" value="1"/>
</dbReference>
<dbReference type="Gene3D" id="3.50.30.30">
    <property type="match status" value="1"/>
</dbReference>
<evidence type="ECO:0000256" key="1">
    <source>
        <dbReference type="ARBA" id="ARBA00005957"/>
    </source>
</evidence>
<keyword evidence="6 11" id="KW-0378">Hydrolase</keyword>
<comment type="similarity">
    <text evidence="1">Belongs to the peptidase M28 family. M28A subfamily.</text>
</comment>
<dbReference type="PANTHER" id="PTHR12147">
    <property type="entry name" value="METALLOPEPTIDASE M28 FAMILY MEMBER"/>
    <property type="match status" value="1"/>
</dbReference>
<dbReference type="GO" id="GO:0016787">
    <property type="term" value="F:hydrolase activity"/>
    <property type="evidence" value="ECO:0007669"/>
    <property type="project" value="UniProtKB-KW"/>
</dbReference>
<dbReference type="PANTHER" id="PTHR12147:SF26">
    <property type="entry name" value="PEPTIDASE M28 DOMAIN-CONTAINING PROTEIN"/>
    <property type="match status" value="1"/>
</dbReference>
<keyword evidence="12" id="KW-1185">Reference proteome</keyword>
<evidence type="ECO:0000259" key="10">
    <source>
        <dbReference type="Pfam" id="PF04389"/>
    </source>
</evidence>
<dbReference type="EMBL" id="JBHSKF010000018">
    <property type="protein sequence ID" value="MFC5290688.1"/>
    <property type="molecule type" value="Genomic_DNA"/>
</dbReference>
<name>A0ABW0EW52_9PSEU</name>
<keyword evidence="7" id="KW-0862">Zinc</keyword>
<reference evidence="12" key="1">
    <citation type="journal article" date="2019" name="Int. J. Syst. Evol. Microbiol.">
        <title>The Global Catalogue of Microorganisms (GCM) 10K type strain sequencing project: providing services to taxonomists for standard genome sequencing and annotation.</title>
        <authorList>
            <consortium name="The Broad Institute Genomics Platform"/>
            <consortium name="The Broad Institute Genome Sequencing Center for Infectious Disease"/>
            <person name="Wu L."/>
            <person name="Ma J."/>
        </authorList>
    </citation>
    <scope>NUCLEOTIDE SEQUENCE [LARGE SCALE GENOMIC DNA]</scope>
    <source>
        <strain evidence="12">CCUG 59778</strain>
    </source>
</reference>
<evidence type="ECO:0000256" key="8">
    <source>
        <dbReference type="SAM" id="SignalP"/>
    </source>
</evidence>
<accession>A0ABW0EW52</accession>
<feature type="signal peptide" evidence="8">
    <location>
        <begin position="1"/>
        <end position="29"/>
    </location>
</feature>
<proteinExistence type="inferred from homology"/>
<dbReference type="RefSeq" id="WP_378250583.1">
    <property type="nucleotide sequence ID" value="NZ_JBHSKF010000018.1"/>
</dbReference>
<comment type="caution">
    <text evidence="11">The sequence shown here is derived from an EMBL/GenBank/DDBJ whole genome shotgun (WGS) entry which is preliminary data.</text>
</comment>
<evidence type="ECO:0000313" key="12">
    <source>
        <dbReference type="Proteomes" id="UP001596157"/>
    </source>
</evidence>
<dbReference type="SUPFAM" id="SSF52025">
    <property type="entry name" value="PA domain"/>
    <property type="match status" value="1"/>
</dbReference>
<evidence type="ECO:0000256" key="2">
    <source>
        <dbReference type="ARBA" id="ARBA00022438"/>
    </source>
</evidence>
<dbReference type="InterPro" id="IPR045175">
    <property type="entry name" value="M28_fam"/>
</dbReference>
<sequence length="538" mass="55207">MPKPQTLRVSAAVIVAAGALAFSTIPSVAAPTATAALPDGPALARNLVKKVTVSGINRHLIALQRIADRNGGNRASGNPGYGASVDYVQSHLAAAGFEVTREEFPFTFTQTLAQTLKKGSTSIPITIMTYSPSTPVGGITAPVVGVPEDATPGCEAADYAGLDVTGKIAVVSRGSCTFAVKNQVAADAGAVAVIVYNNADGPVNGTLGDPAAGRVPTGGITQADGRALAAAGGTVTVELRALREDRTTWNLFAETTTGRKNNVVMAGAHLDSVTAGPGINDNGTGSAALLETALQLGGSPKVNNAVRFAWWGAEEFGLVGSTHYVRSLSFEQQLDIALYLNFDMIGSPNAAHFVYDGDDSDAVGAGPGPYGSGQIEAAFVDFLETTGTPTEGSDFTGRSDYGEFIAQGIPAGGLFTGAEGIKTQAQADKWGGQAGVAYDPCYHLKCDNLGNVDRVALDRNADAMAWVTASYGISTEDINGIPAKTNAKQLSTAKAKQANARVAQEKTMRVQMAQDDARISAAAGNAGVGCIHANQDIA</sequence>
<keyword evidence="4" id="KW-0479">Metal-binding</keyword>
<evidence type="ECO:0000256" key="4">
    <source>
        <dbReference type="ARBA" id="ARBA00022723"/>
    </source>
</evidence>
<dbReference type="InterPro" id="IPR046450">
    <property type="entry name" value="PA_dom_sf"/>
</dbReference>
<dbReference type="Pfam" id="PF04389">
    <property type="entry name" value="Peptidase_M28"/>
    <property type="match status" value="1"/>
</dbReference>
<evidence type="ECO:0000313" key="11">
    <source>
        <dbReference type="EMBL" id="MFC5290688.1"/>
    </source>
</evidence>
<evidence type="ECO:0000259" key="9">
    <source>
        <dbReference type="Pfam" id="PF02225"/>
    </source>
</evidence>
<dbReference type="InterPro" id="IPR041756">
    <property type="entry name" value="M28_SGAP-like"/>
</dbReference>
<dbReference type="Proteomes" id="UP001596157">
    <property type="component" value="Unassembled WGS sequence"/>
</dbReference>
<gene>
    <name evidence="11" type="ORF">ACFPM7_26840</name>
</gene>
<keyword evidence="2" id="KW-0031">Aminopeptidase</keyword>
<dbReference type="InterPro" id="IPR003137">
    <property type="entry name" value="PA_domain"/>
</dbReference>
<evidence type="ECO:0000256" key="5">
    <source>
        <dbReference type="ARBA" id="ARBA00022729"/>
    </source>
</evidence>
<organism evidence="11 12">
    <name type="scientific">Actinokineospora guangxiensis</name>
    <dbReference type="NCBI Taxonomy" id="1490288"/>
    <lineage>
        <taxon>Bacteria</taxon>
        <taxon>Bacillati</taxon>
        <taxon>Actinomycetota</taxon>
        <taxon>Actinomycetes</taxon>
        <taxon>Pseudonocardiales</taxon>
        <taxon>Pseudonocardiaceae</taxon>
        <taxon>Actinokineospora</taxon>
    </lineage>
</organism>
<evidence type="ECO:0000256" key="3">
    <source>
        <dbReference type="ARBA" id="ARBA00022670"/>
    </source>
</evidence>
<evidence type="ECO:0000256" key="6">
    <source>
        <dbReference type="ARBA" id="ARBA00022801"/>
    </source>
</evidence>
<keyword evidence="5 8" id="KW-0732">Signal</keyword>